<dbReference type="AlphaFoldDB" id="A0A5C6AUL0"/>
<evidence type="ECO:0000256" key="1">
    <source>
        <dbReference type="ARBA" id="ARBA00004651"/>
    </source>
</evidence>
<dbReference type="Proteomes" id="UP000316213">
    <property type="component" value="Unassembled WGS sequence"/>
</dbReference>
<feature type="domain" description="Type II secretion system protein GspF" evidence="7">
    <location>
        <begin position="119"/>
        <end position="237"/>
    </location>
</feature>
<feature type="transmembrane region" description="Helical" evidence="6">
    <location>
        <begin position="221"/>
        <end position="239"/>
    </location>
</feature>
<keyword evidence="5 6" id="KW-0472">Membrane</keyword>
<protein>
    <submittedName>
        <fullName evidence="8">Bacterial type II secretion system protein F domain protein</fullName>
    </submittedName>
</protein>
<keyword evidence="9" id="KW-1185">Reference proteome</keyword>
<proteinExistence type="predicted"/>
<feature type="transmembrane region" description="Helical" evidence="6">
    <location>
        <begin position="251"/>
        <end position="268"/>
    </location>
</feature>
<comment type="subcellular location">
    <subcellularLocation>
        <location evidence="1">Cell membrane</location>
        <topology evidence="1">Multi-pass membrane protein</topology>
    </subcellularLocation>
</comment>
<evidence type="ECO:0000256" key="4">
    <source>
        <dbReference type="ARBA" id="ARBA00022989"/>
    </source>
</evidence>
<dbReference type="PANTHER" id="PTHR35007">
    <property type="entry name" value="INTEGRAL MEMBRANE PROTEIN-RELATED"/>
    <property type="match status" value="1"/>
</dbReference>
<evidence type="ECO:0000313" key="9">
    <source>
        <dbReference type="Proteomes" id="UP000316213"/>
    </source>
</evidence>
<keyword evidence="4 6" id="KW-1133">Transmembrane helix</keyword>
<evidence type="ECO:0000256" key="6">
    <source>
        <dbReference type="SAM" id="Phobius"/>
    </source>
</evidence>
<dbReference type="EMBL" id="SJPM01000001">
    <property type="protein sequence ID" value="TWU03703.1"/>
    <property type="molecule type" value="Genomic_DNA"/>
</dbReference>
<evidence type="ECO:0000256" key="5">
    <source>
        <dbReference type="ARBA" id="ARBA00023136"/>
    </source>
</evidence>
<dbReference type="GO" id="GO:0005886">
    <property type="term" value="C:plasma membrane"/>
    <property type="evidence" value="ECO:0007669"/>
    <property type="project" value="UniProtKB-SubCell"/>
</dbReference>
<feature type="transmembrane region" description="Helical" evidence="6">
    <location>
        <begin position="54"/>
        <end position="87"/>
    </location>
</feature>
<accession>A0A5C6AUL0</accession>
<keyword evidence="3 6" id="KW-0812">Transmembrane</keyword>
<reference evidence="8 9" key="1">
    <citation type="submission" date="2019-02" db="EMBL/GenBank/DDBJ databases">
        <title>Deep-cultivation of Planctomycetes and their phenomic and genomic characterization uncovers novel biology.</title>
        <authorList>
            <person name="Wiegand S."/>
            <person name="Jogler M."/>
            <person name="Boedeker C."/>
            <person name="Pinto D."/>
            <person name="Vollmers J."/>
            <person name="Rivas-Marin E."/>
            <person name="Kohn T."/>
            <person name="Peeters S.H."/>
            <person name="Heuer A."/>
            <person name="Rast P."/>
            <person name="Oberbeckmann S."/>
            <person name="Bunk B."/>
            <person name="Jeske O."/>
            <person name="Meyerdierks A."/>
            <person name="Storesund J.E."/>
            <person name="Kallscheuer N."/>
            <person name="Luecker S."/>
            <person name="Lage O.M."/>
            <person name="Pohl T."/>
            <person name="Merkel B.J."/>
            <person name="Hornburger P."/>
            <person name="Mueller R.-W."/>
            <person name="Bruemmer F."/>
            <person name="Labrenz M."/>
            <person name="Spormann A.M."/>
            <person name="Op Den Camp H."/>
            <person name="Overmann J."/>
            <person name="Amann R."/>
            <person name="Jetten M.S.M."/>
            <person name="Mascher T."/>
            <person name="Medema M.H."/>
            <person name="Devos D.P."/>
            <person name="Kaster A.-K."/>
            <person name="Ovreas L."/>
            <person name="Rohde M."/>
            <person name="Galperin M.Y."/>
            <person name="Jogler C."/>
        </authorList>
    </citation>
    <scope>NUCLEOTIDE SEQUENCE [LARGE SCALE GENOMIC DNA]</scope>
    <source>
        <strain evidence="8 9">Pla100</strain>
    </source>
</reference>
<evidence type="ECO:0000256" key="2">
    <source>
        <dbReference type="ARBA" id="ARBA00022475"/>
    </source>
</evidence>
<dbReference type="InterPro" id="IPR018076">
    <property type="entry name" value="T2SS_GspF_dom"/>
</dbReference>
<sequence length="279" mass="31352">MLLFLACLSIAAATFLTIFSLGPTWDLVTGRYLADIKPKLRRLNIDDSALDRYMRWWGVTLVGSFVVLGIIMQMIPIALFVGFVIFVSPRYFLDYMLDRRRSMLRDQLVRASVGVANGCRAGLGLPQAIEKVAFDTPEPLSLELKRISRDYRAGRPLQDAIREVQKRLDIESFTTFSSAIIVTLQKGGNISTSLERISRGLEEIQRLERKVEADTAAGKRMAVILSLFPIGFLGMFYVLDPVSTGVLFETFVGQLVVFTVLAIVYVAWKWCLSILDLDL</sequence>
<name>A0A5C6AUL0_9BACT</name>
<dbReference type="InterPro" id="IPR042094">
    <property type="entry name" value="T2SS_GspF_sf"/>
</dbReference>
<evidence type="ECO:0000259" key="7">
    <source>
        <dbReference type="Pfam" id="PF00482"/>
    </source>
</evidence>
<comment type="caution">
    <text evidence="8">The sequence shown here is derived from an EMBL/GenBank/DDBJ whole genome shotgun (WGS) entry which is preliminary data.</text>
</comment>
<evidence type="ECO:0000256" key="3">
    <source>
        <dbReference type="ARBA" id="ARBA00022692"/>
    </source>
</evidence>
<dbReference type="Pfam" id="PF00482">
    <property type="entry name" value="T2SSF"/>
    <property type="match status" value="1"/>
</dbReference>
<dbReference type="PANTHER" id="PTHR35007:SF1">
    <property type="entry name" value="PILUS ASSEMBLY PROTEIN"/>
    <property type="match status" value="1"/>
</dbReference>
<gene>
    <name evidence="8" type="ORF">Pla100_06330</name>
</gene>
<keyword evidence="2" id="KW-1003">Cell membrane</keyword>
<evidence type="ECO:0000313" key="8">
    <source>
        <dbReference type="EMBL" id="TWU03703.1"/>
    </source>
</evidence>
<organism evidence="8 9">
    <name type="scientific">Neorhodopirellula pilleata</name>
    <dbReference type="NCBI Taxonomy" id="2714738"/>
    <lineage>
        <taxon>Bacteria</taxon>
        <taxon>Pseudomonadati</taxon>
        <taxon>Planctomycetota</taxon>
        <taxon>Planctomycetia</taxon>
        <taxon>Pirellulales</taxon>
        <taxon>Pirellulaceae</taxon>
        <taxon>Neorhodopirellula</taxon>
    </lineage>
</organism>
<dbReference type="Gene3D" id="1.20.81.30">
    <property type="entry name" value="Type II secretion system (T2SS), domain F"/>
    <property type="match status" value="1"/>
</dbReference>